<dbReference type="AlphaFoldDB" id="G3B804"/>
<dbReference type="InterPro" id="IPR020796">
    <property type="entry name" value="ORC5"/>
</dbReference>
<evidence type="ECO:0008006" key="8">
    <source>
        <dbReference type="Google" id="ProtNLM"/>
    </source>
</evidence>
<dbReference type="Pfam" id="PF14630">
    <property type="entry name" value="ORC5_C"/>
    <property type="match status" value="1"/>
</dbReference>
<evidence type="ECO:0000256" key="2">
    <source>
        <dbReference type="ARBA" id="ARBA00022705"/>
    </source>
</evidence>
<protein>
    <recommendedName>
        <fullName evidence="8">Orc1-like AAA ATPase domain-containing protein</fullName>
    </recommendedName>
</protein>
<evidence type="ECO:0000256" key="3">
    <source>
        <dbReference type="ARBA" id="ARBA00023242"/>
    </source>
</evidence>
<dbReference type="HOGENOM" id="CLU_028223_2_1_1"/>
<keyword evidence="3" id="KW-0539">Nucleus</keyword>
<accession>G3B804</accession>
<dbReference type="OrthoDB" id="365981at2759"/>
<name>G3B804_CANTC</name>
<dbReference type="eggNOG" id="KOG2543">
    <property type="taxonomic scope" value="Eukaryota"/>
</dbReference>
<organism evidence="7">
    <name type="scientific">Candida tenuis (strain ATCC 10573 / BCRC 21748 / CBS 615 / JCM 9827 / NBRC 10315 / NRRL Y-1498 / VKM Y-70)</name>
    <name type="common">Yeast</name>
    <name type="synonym">Yamadazyma tenuis</name>
    <dbReference type="NCBI Taxonomy" id="590646"/>
    <lineage>
        <taxon>Eukaryota</taxon>
        <taxon>Fungi</taxon>
        <taxon>Dikarya</taxon>
        <taxon>Ascomycota</taxon>
        <taxon>Saccharomycotina</taxon>
        <taxon>Pichiomycetes</taxon>
        <taxon>Debaryomycetaceae</taxon>
        <taxon>Yamadazyma</taxon>
    </lineage>
</organism>
<dbReference type="EMBL" id="GL996527">
    <property type="protein sequence ID" value="EGV61699.1"/>
    <property type="molecule type" value="Genomic_DNA"/>
</dbReference>
<dbReference type="Proteomes" id="UP000000707">
    <property type="component" value="Unassembled WGS sequence"/>
</dbReference>
<gene>
    <name evidence="6" type="ORF">CANTEDRAFT_98870</name>
</gene>
<evidence type="ECO:0000313" key="7">
    <source>
        <dbReference type="Proteomes" id="UP000000707"/>
    </source>
</evidence>
<evidence type="ECO:0000256" key="1">
    <source>
        <dbReference type="ARBA" id="ARBA00004123"/>
    </source>
</evidence>
<dbReference type="Pfam" id="PF21639">
    <property type="entry name" value="ORC5_lid"/>
    <property type="match status" value="1"/>
</dbReference>
<proteinExistence type="predicted"/>
<keyword evidence="2" id="KW-0235">DNA replication</keyword>
<dbReference type="SUPFAM" id="SSF52540">
    <property type="entry name" value="P-loop containing nucleoside triphosphate hydrolases"/>
    <property type="match status" value="1"/>
</dbReference>
<evidence type="ECO:0000259" key="5">
    <source>
        <dbReference type="Pfam" id="PF21639"/>
    </source>
</evidence>
<dbReference type="PANTHER" id="PTHR12705">
    <property type="entry name" value="ORIGIN RECOGNITION COMPLEX SUBUNIT 5"/>
    <property type="match status" value="1"/>
</dbReference>
<sequence length="474" mass="54800">MSTQKILELKKRIQFRDQEFDLLNAFLSPNHEECAPVVFVHGYNSVGKTLSVFSFLDTIGVKKTVIQCDEVVNNRLLLQKCLKLIRTDSGQDLRKSNTFYDRGGYSAKLTGCDSFSSFAFNLQMFIDQTGYNDPHFLVLDRIDSFIDEPINIVNSFIRMRDCTNIKNIIVIFISRTEIPNPAVTSAIPQVYFKPYTDQQLVSILQKNQFCFFGDEELDNSVVGTQFWHSYVQVIVDSYHEYCGTSISMLIDFIRTVKTRQISPSEFMKVYREQRTIFQDDSILNAAVIDYRTDELEQAGTKVSLSDFTYLAKFILIASYLASHIDPRLDMYYFTSAKYSKFVYSSKKGNEITKRDIDVKLLQPNFFDLERLYGILTVIYRNESASFNKDENSPEFADKTEVYISERSHEIAKFSLVSNIDLPSQMASLLSRGLIVRQFSRDILQPKTRWKSNLSWEEISSISKDIGFPIHNYLK</sequence>
<dbReference type="STRING" id="590646.G3B804"/>
<comment type="subcellular location">
    <subcellularLocation>
        <location evidence="1">Nucleus</location>
    </subcellularLocation>
</comment>
<dbReference type="GO" id="GO:0005664">
    <property type="term" value="C:nuclear origin of replication recognition complex"/>
    <property type="evidence" value="ECO:0007669"/>
    <property type="project" value="TreeGrafter"/>
</dbReference>
<evidence type="ECO:0000259" key="4">
    <source>
        <dbReference type="Pfam" id="PF14630"/>
    </source>
</evidence>
<dbReference type="Gene3D" id="3.40.50.300">
    <property type="entry name" value="P-loop containing nucleotide triphosphate hydrolases"/>
    <property type="match status" value="1"/>
</dbReference>
<dbReference type="InterPro" id="IPR048866">
    <property type="entry name" value="ORC5_lid"/>
</dbReference>
<dbReference type="GO" id="GO:0003688">
    <property type="term" value="F:DNA replication origin binding"/>
    <property type="evidence" value="ECO:0007669"/>
    <property type="project" value="TreeGrafter"/>
</dbReference>
<dbReference type="InterPro" id="IPR047088">
    <property type="entry name" value="ORC5_C"/>
</dbReference>
<reference evidence="6 7" key="1">
    <citation type="journal article" date="2011" name="Proc. Natl. Acad. Sci. U.S.A.">
        <title>Comparative genomics of xylose-fermenting fungi for enhanced biofuel production.</title>
        <authorList>
            <person name="Wohlbach D.J."/>
            <person name="Kuo A."/>
            <person name="Sato T.K."/>
            <person name="Potts K.M."/>
            <person name="Salamov A.A."/>
            <person name="LaButti K.M."/>
            <person name="Sun H."/>
            <person name="Clum A."/>
            <person name="Pangilinan J.L."/>
            <person name="Lindquist E.A."/>
            <person name="Lucas S."/>
            <person name="Lapidus A."/>
            <person name="Jin M."/>
            <person name="Gunawan C."/>
            <person name="Balan V."/>
            <person name="Dale B.E."/>
            <person name="Jeffries T.W."/>
            <person name="Zinkel R."/>
            <person name="Barry K.W."/>
            <person name="Grigoriev I.V."/>
            <person name="Gasch A.P."/>
        </authorList>
    </citation>
    <scope>NUCLEOTIDE SEQUENCE [LARGE SCALE GENOMIC DNA]</scope>
    <source>
        <strain evidence="7">ATCC 10573 / BCRC 21748 / CBS 615 / JCM 9827 / NBRC 10315 / NRRL Y-1498 / VKM Y-70</strain>
    </source>
</reference>
<keyword evidence="7" id="KW-1185">Reference proteome</keyword>
<feature type="domain" description="Origin recognition complex subunit 5 C-terminal" evidence="4">
    <location>
        <begin position="308"/>
        <end position="473"/>
    </location>
</feature>
<evidence type="ECO:0000313" key="6">
    <source>
        <dbReference type="EMBL" id="EGV61699.1"/>
    </source>
</evidence>
<dbReference type="Gene3D" id="1.10.8.60">
    <property type="match status" value="1"/>
</dbReference>
<dbReference type="GO" id="GO:0006270">
    <property type="term" value="P:DNA replication initiation"/>
    <property type="evidence" value="ECO:0007669"/>
    <property type="project" value="TreeGrafter"/>
</dbReference>
<dbReference type="InterPro" id="IPR027417">
    <property type="entry name" value="P-loop_NTPase"/>
</dbReference>
<dbReference type="PANTHER" id="PTHR12705:SF0">
    <property type="entry name" value="ORIGIN RECOGNITION COMPLEX SUBUNIT 5"/>
    <property type="match status" value="1"/>
</dbReference>
<feature type="domain" description="ORC5 lid" evidence="5">
    <location>
        <begin position="227"/>
        <end position="278"/>
    </location>
</feature>